<dbReference type="Proteomes" id="UP000681967">
    <property type="component" value="Unassembled WGS sequence"/>
</dbReference>
<evidence type="ECO:0000313" key="2">
    <source>
        <dbReference type="EMBL" id="CAF5168995.1"/>
    </source>
</evidence>
<organism evidence="2 3">
    <name type="scientific">Rotaria magnacalcarata</name>
    <dbReference type="NCBI Taxonomy" id="392030"/>
    <lineage>
        <taxon>Eukaryota</taxon>
        <taxon>Metazoa</taxon>
        <taxon>Spiralia</taxon>
        <taxon>Gnathifera</taxon>
        <taxon>Rotifera</taxon>
        <taxon>Eurotatoria</taxon>
        <taxon>Bdelloidea</taxon>
        <taxon>Philodinida</taxon>
        <taxon>Philodinidae</taxon>
        <taxon>Rotaria</taxon>
    </lineage>
</organism>
<proteinExistence type="predicted"/>
<accession>A0A8S3GUC8</accession>
<comment type="caution">
    <text evidence="2">The sequence shown here is derived from an EMBL/GenBank/DDBJ whole genome shotgun (WGS) entry which is preliminary data.</text>
</comment>
<evidence type="ECO:0000313" key="3">
    <source>
        <dbReference type="Proteomes" id="UP000681967"/>
    </source>
</evidence>
<evidence type="ECO:0000256" key="1">
    <source>
        <dbReference type="SAM" id="MobiDB-lite"/>
    </source>
</evidence>
<gene>
    <name evidence="2" type="ORF">BYL167_LOCUS76786</name>
</gene>
<dbReference type="EMBL" id="CAJOBH010277791">
    <property type="protein sequence ID" value="CAF5168995.1"/>
    <property type="molecule type" value="Genomic_DNA"/>
</dbReference>
<protein>
    <submittedName>
        <fullName evidence="2">Uncharacterized protein</fullName>
    </submittedName>
</protein>
<sequence length="115" mass="13407">AASQPREQFNLTYHQQPYRTHSEKFNHSLNRPVENQQQQKTRNGTFSYQQQRGQPSRYYQQENFNNNDNRNFQKLTETANDGTVSVNKQNPSTPLIVRLKVNNTFIDAMIDTGSA</sequence>
<reference evidence="2" key="1">
    <citation type="submission" date="2021-02" db="EMBL/GenBank/DDBJ databases">
        <authorList>
            <person name="Nowell W R."/>
        </authorList>
    </citation>
    <scope>NUCLEOTIDE SEQUENCE</scope>
</reference>
<feature type="non-terminal residue" evidence="2">
    <location>
        <position position="115"/>
    </location>
</feature>
<name>A0A8S3GUC8_9BILA</name>
<dbReference type="AlphaFoldDB" id="A0A8S3GUC8"/>
<feature type="region of interest" description="Disordered" evidence="1">
    <location>
        <begin position="29"/>
        <end position="55"/>
    </location>
</feature>
<feature type="non-terminal residue" evidence="2">
    <location>
        <position position="1"/>
    </location>
</feature>